<sequence>MSGPTPPPPTAATTTLTIPMGFGAQIKALQEAQRSQAERIAALERENIALRASKEQPSPNLVARIEALEQHNVHLTTRRKEAVAQLLNLRTLHQEASNAFLLRASDIESDDLEAPARFGPDARWWLFAGV</sequence>
<gene>
    <name evidence="1" type="ORF">SLS59_003490</name>
</gene>
<comment type="caution">
    <text evidence="1">The sequence shown here is derived from an EMBL/GenBank/DDBJ whole genome shotgun (WGS) entry which is preliminary data.</text>
</comment>
<reference evidence="1 2" key="1">
    <citation type="submission" date="2024-02" db="EMBL/GenBank/DDBJ databases">
        <title>De novo assembly and annotation of 12 fungi associated with fruit tree decline syndrome in Ontario, Canada.</title>
        <authorList>
            <person name="Sulman M."/>
            <person name="Ellouze W."/>
            <person name="Ilyukhin E."/>
        </authorList>
    </citation>
    <scope>NUCLEOTIDE SEQUENCE [LARGE SCALE GENOMIC DNA]</scope>
    <source>
        <strain evidence="1 2">M97-236</strain>
    </source>
</reference>
<keyword evidence="2" id="KW-1185">Reference proteome</keyword>
<proteinExistence type="predicted"/>
<protein>
    <submittedName>
        <fullName evidence="1">Uncharacterized protein</fullName>
    </submittedName>
</protein>
<evidence type="ECO:0000313" key="2">
    <source>
        <dbReference type="Proteomes" id="UP001521222"/>
    </source>
</evidence>
<dbReference type="EMBL" id="JAKIXB020000009">
    <property type="protein sequence ID" value="KAL1605687.1"/>
    <property type="molecule type" value="Genomic_DNA"/>
</dbReference>
<dbReference type="Proteomes" id="UP001521222">
    <property type="component" value="Unassembled WGS sequence"/>
</dbReference>
<accession>A0ABR3RMN2</accession>
<evidence type="ECO:0000313" key="1">
    <source>
        <dbReference type="EMBL" id="KAL1605687.1"/>
    </source>
</evidence>
<organism evidence="1 2">
    <name type="scientific">Nothophoma quercina</name>
    <dbReference type="NCBI Taxonomy" id="749835"/>
    <lineage>
        <taxon>Eukaryota</taxon>
        <taxon>Fungi</taxon>
        <taxon>Dikarya</taxon>
        <taxon>Ascomycota</taxon>
        <taxon>Pezizomycotina</taxon>
        <taxon>Dothideomycetes</taxon>
        <taxon>Pleosporomycetidae</taxon>
        <taxon>Pleosporales</taxon>
        <taxon>Pleosporineae</taxon>
        <taxon>Didymellaceae</taxon>
        <taxon>Nothophoma</taxon>
    </lineage>
</organism>
<name>A0ABR3RMN2_9PLEO</name>